<feature type="domain" description="Corticotropin-releasing factor binding protein C-terminal" evidence="11">
    <location>
        <begin position="123"/>
        <end position="255"/>
    </location>
</feature>
<comment type="subcellular location">
    <subcellularLocation>
        <location evidence="1">Secreted</location>
    </subcellularLocation>
</comment>
<evidence type="ECO:0000256" key="3">
    <source>
        <dbReference type="ARBA" id="ARBA00015713"/>
    </source>
</evidence>
<dbReference type="PANTHER" id="PTHR10278:SF0">
    <property type="entry name" value="CORTICOTROPIN-RELEASING FACTOR-BINDING PROTEIN"/>
    <property type="match status" value="1"/>
</dbReference>
<proteinExistence type="inferred from homology"/>
<dbReference type="AlphaFoldDB" id="A0A9Q0MEI8"/>
<feature type="domain" description="Corticotropin-releasing factor binding protein N-terminal" evidence="10">
    <location>
        <begin position="4"/>
        <end position="113"/>
    </location>
</feature>
<keyword evidence="6" id="KW-1015">Disulfide bond</keyword>
<evidence type="ECO:0000256" key="9">
    <source>
        <dbReference type="ARBA" id="ARBA00033162"/>
    </source>
</evidence>
<keyword evidence="13" id="KW-1185">Reference proteome</keyword>
<dbReference type="SUPFAM" id="SSF49854">
    <property type="entry name" value="Spermadhesin, CUB domain"/>
    <property type="match status" value="1"/>
</dbReference>
<dbReference type="GO" id="GO:0009755">
    <property type="term" value="P:hormone-mediated signaling pathway"/>
    <property type="evidence" value="ECO:0007669"/>
    <property type="project" value="TreeGrafter"/>
</dbReference>
<dbReference type="PANTHER" id="PTHR10278">
    <property type="entry name" value="CORTICOTROPIN-RELEASING FACTOR-BINDING PROTEIN"/>
    <property type="match status" value="1"/>
</dbReference>
<dbReference type="GO" id="GO:0051424">
    <property type="term" value="F:corticotropin-releasing hormone binding"/>
    <property type="evidence" value="ECO:0007669"/>
    <property type="project" value="InterPro"/>
</dbReference>
<dbReference type="InterPro" id="IPR056177">
    <property type="entry name" value="CRF-BP_N"/>
</dbReference>
<evidence type="ECO:0000256" key="4">
    <source>
        <dbReference type="ARBA" id="ARBA00022525"/>
    </source>
</evidence>
<dbReference type="GO" id="GO:0051460">
    <property type="term" value="P:negative regulation of corticotropin secretion"/>
    <property type="evidence" value="ECO:0007669"/>
    <property type="project" value="TreeGrafter"/>
</dbReference>
<organism evidence="12 13">
    <name type="scientific">Blomia tropicalis</name>
    <name type="common">Mite</name>
    <dbReference type="NCBI Taxonomy" id="40697"/>
    <lineage>
        <taxon>Eukaryota</taxon>
        <taxon>Metazoa</taxon>
        <taxon>Ecdysozoa</taxon>
        <taxon>Arthropoda</taxon>
        <taxon>Chelicerata</taxon>
        <taxon>Arachnida</taxon>
        <taxon>Acari</taxon>
        <taxon>Acariformes</taxon>
        <taxon>Sarcoptiformes</taxon>
        <taxon>Astigmata</taxon>
        <taxon>Glycyphagoidea</taxon>
        <taxon>Echimyopodidae</taxon>
        <taxon>Blomia</taxon>
    </lineage>
</organism>
<dbReference type="Pfam" id="PF23541">
    <property type="entry name" value="CRF-BP_C"/>
    <property type="match status" value="1"/>
</dbReference>
<evidence type="ECO:0000256" key="8">
    <source>
        <dbReference type="ARBA" id="ARBA00024997"/>
    </source>
</evidence>
<dbReference type="OMA" id="EFCFPSI"/>
<keyword evidence="4" id="KW-0964">Secreted</keyword>
<dbReference type="Pfam" id="PF05428">
    <property type="entry name" value="CRF-BP_N"/>
    <property type="match status" value="1"/>
</dbReference>
<sequence>MKTDEGIYSFQSDGSGLICGLYMVAKPNYNVEFEFLQFDVGCAKNGLLSVIDGWELNGQFFPGIDDHQLPRNSRYHEFCGHIKPRKTFKMSQNVGLIEYRIPNAGQGFMVRVRFVENPRPCNVIIQDLVGIYTIRNYGRRINCTVSIILEASFQILSMNIGQSYRPLGNLISLRNYVVETGIIKKCKKRGMEDYVELLGGNNLDPYHMTVFEDMCGLRSFSFKKKFKVTCPHTAIRLVSSGQYDNLFEFTYKADDSASPLECPN</sequence>
<evidence type="ECO:0000259" key="11">
    <source>
        <dbReference type="Pfam" id="PF23541"/>
    </source>
</evidence>
<comment type="similarity">
    <text evidence="2">Belongs to the CRF-binding protein family.</text>
</comment>
<dbReference type="InterPro" id="IPR035914">
    <property type="entry name" value="Sperma_CUB_dom_sf"/>
</dbReference>
<name>A0A9Q0MEI8_BLOTA</name>
<dbReference type="GO" id="GO:0005615">
    <property type="term" value="C:extracellular space"/>
    <property type="evidence" value="ECO:0007669"/>
    <property type="project" value="TreeGrafter"/>
</dbReference>
<gene>
    <name evidence="12" type="ORF">RDWZM_002869</name>
</gene>
<evidence type="ECO:0000313" key="12">
    <source>
        <dbReference type="EMBL" id="KAJ6224324.1"/>
    </source>
</evidence>
<dbReference type="Proteomes" id="UP001142055">
    <property type="component" value="Chromosome 1"/>
</dbReference>
<protein>
    <recommendedName>
        <fullName evidence="3">Corticotropin-releasing factor-binding protein</fullName>
    </recommendedName>
    <alternativeName>
        <fullName evidence="9">Corticotropin-releasing hormone-binding protein</fullName>
    </alternativeName>
</protein>
<dbReference type="InterPro" id="IPR056178">
    <property type="entry name" value="CRF-BP_C"/>
</dbReference>
<evidence type="ECO:0000256" key="2">
    <source>
        <dbReference type="ARBA" id="ARBA00008313"/>
    </source>
</evidence>
<comment type="caution">
    <text evidence="12">The sequence shown here is derived from an EMBL/GenBank/DDBJ whole genome shotgun (WGS) entry which is preliminary data.</text>
</comment>
<accession>A0A9Q0MEI8</accession>
<evidence type="ECO:0000256" key="6">
    <source>
        <dbReference type="ARBA" id="ARBA00023157"/>
    </source>
</evidence>
<dbReference type="EMBL" id="JAPWDV010000001">
    <property type="protein sequence ID" value="KAJ6224324.1"/>
    <property type="molecule type" value="Genomic_DNA"/>
</dbReference>
<evidence type="ECO:0000256" key="1">
    <source>
        <dbReference type="ARBA" id="ARBA00004613"/>
    </source>
</evidence>
<reference evidence="12" key="1">
    <citation type="submission" date="2022-12" db="EMBL/GenBank/DDBJ databases">
        <title>Genome assemblies of Blomia tropicalis.</title>
        <authorList>
            <person name="Cui Y."/>
        </authorList>
    </citation>
    <scope>NUCLEOTIDE SEQUENCE</scope>
    <source>
        <tissue evidence="12">Adult mites</tissue>
    </source>
</reference>
<evidence type="ECO:0000313" key="13">
    <source>
        <dbReference type="Proteomes" id="UP001142055"/>
    </source>
</evidence>
<dbReference type="InterPro" id="IPR008435">
    <property type="entry name" value="CRF-bd"/>
</dbReference>
<comment type="function">
    <text evidence="8">Binds CRF and inactivates it. May prevent inappropriate pituitary-adrenal stimulation in pregnancy.</text>
</comment>
<evidence type="ECO:0000256" key="7">
    <source>
        <dbReference type="ARBA" id="ARBA00023180"/>
    </source>
</evidence>
<evidence type="ECO:0000256" key="5">
    <source>
        <dbReference type="ARBA" id="ARBA00022729"/>
    </source>
</evidence>
<evidence type="ECO:0000259" key="10">
    <source>
        <dbReference type="Pfam" id="PF05428"/>
    </source>
</evidence>
<keyword evidence="7" id="KW-0325">Glycoprotein</keyword>
<keyword evidence="5" id="KW-0732">Signal</keyword>